<dbReference type="EMBL" id="JBAKIA010000019">
    <property type="protein sequence ID" value="MEJ8476487.1"/>
    <property type="molecule type" value="Genomic_DNA"/>
</dbReference>
<protein>
    <submittedName>
        <fullName evidence="1">GNAT family N-acetyltransferase</fullName>
    </submittedName>
</protein>
<proteinExistence type="predicted"/>
<sequence length="429" mass="47968">MSANDPTDDQPATLRVLSRLSDIPAEVWDSVANPGWSPTPGGGFILDETQETERQLLESVSEGMESLPQETTYNPFISHTFLNALEESGCATAQTGWHPRHLVLEGSNGEVWGAVPAYLKTHSQGEYVFDHGWADAFHRAGGNYYPKLQISVPFTPATGRRFLLSPTIHQGSGMSALASGLVQVCKQSNASSAHATFLTKPEWDALGAIGYLKRTDQQFHFENPGYATFDDFLNALASRKRKAIKKERLGAVSSGLEIERLTGKDLTEAHWDAFYEFYEDTGSRKWGRPYLNRRLFSLLNERMSEQILLVMAKREGRYIAGALNFIGSDTLFGRNWGCTEHHPFLHFELCYYQAIEFAIERGLTKVEAGAQGAHKLARGYLPTTTYSAHWIAHEGLSDAVADYLEREREAIDMENRALTEHAPFRNEGK</sequence>
<dbReference type="Gene3D" id="3.40.630.30">
    <property type="match status" value="1"/>
</dbReference>
<dbReference type="InterPro" id="IPR007434">
    <property type="entry name" value="FemAB-like"/>
</dbReference>
<name>A0ABU8TRC9_9HYPH</name>
<reference evidence="1 2" key="1">
    <citation type="submission" date="2024-02" db="EMBL/GenBank/DDBJ databases">
        <title>Roseibium algae sp. nov., isolated from marine alga (Grateloupia sp.), showing potential in myo-inositol conversion.</title>
        <authorList>
            <person name="Wang Y."/>
        </authorList>
    </citation>
    <scope>NUCLEOTIDE SEQUENCE [LARGE SCALE GENOMIC DNA]</scope>
    <source>
        <strain evidence="1 2">H3510</strain>
    </source>
</reference>
<dbReference type="Proteomes" id="UP001385499">
    <property type="component" value="Unassembled WGS sequence"/>
</dbReference>
<dbReference type="RefSeq" id="WP_340277059.1">
    <property type="nucleotide sequence ID" value="NZ_JBAKIA010000019.1"/>
</dbReference>
<dbReference type="SUPFAM" id="SSF55729">
    <property type="entry name" value="Acyl-CoA N-acyltransferases (Nat)"/>
    <property type="match status" value="1"/>
</dbReference>
<accession>A0ABU8TRC9</accession>
<dbReference type="Pfam" id="PF04339">
    <property type="entry name" value="FemAB_like"/>
    <property type="match status" value="1"/>
</dbReference>
<keyword evidence="2" id="KW-1185">Reference proteome</keyword>
<evidence type="ECO:0000313" key="1">
    <source>
        <dbReference type="EMBL" id="MEJ8476487.1"/>
    </source>
</evidence>
<dbReference type="InterPro" id="IPR016181">
    <property type="entry name" value="Acyl_CoA_acyltransferase"/>
</dbReference>
<dbReference type="PANTHER" id="PTHR47017:SF1">
    <property type="entry name" value="ACYL-COA"/>
    <property type="match status" value="1"/>
</dbReference>
<evidence type="ECO:0000313" key="2">
    <source>
        <dbReference type="Proteomes" id="UP001385499"/>
    </source>
</evidence>
<gene>
    <name evidence="1" type="ORF">V6575_20540</name>
</gene>
<comment type="caution">
    <text evidence="1">The sequence shown here is derived from an EMBL/GenBank/DDBJ whole genome shotgun (WGS) entry which is preliminary data.</text>
</comment>
<dbReference type="PANTHER" id="PTHR47017">
    <property type="entry name" value="ACYL-COA"/>
    <property type="match status" value="1"/>
</dbReference>
<organism evidence="1 2">
    <name type="scientific">Roseibium algae</name>
    <dbReference type="NCBI Taxonomy" id="3123038"/>
    <lineage>
        <taxon>Bacteria</taxon>
        <taxon>Pseudomonadati</taxon>
        <taxon>Pseudomonadota</taxon>
        <taxon>Alphaproteobacteria</taxon>
        <taxon>Hyphomicrobiales</taxon>
        <taxon>Stappiaceae</taxon>
        <taxon>Roseibium</taxon>
    </lineage>
</organism>